<comment type="caution">
    <text evidence="1">The sequence shown here is derived from an EMBL/GenBank/DDBJ whole genome shotgun (WGS) entry which is preliminary data.</text>
</comment>
<protein>
    <recommendedName>
        <fullName evidence="3">AI-2E family transporter</fullName>
    </recommendedName>
</protein>
<reference evidence="1 2" key="1">
    <citation type="submission" date="2019-07" db="EMBL/GenBank/DDBJ databases">
        <title>Whole genome shotgun sequence of Thiobacillus plumbophilus NBRC 107929.</title>
        <authorList>
            <person name="Hosoyama A."/>
            <person name="Uohara A."/>
            <person name="Ohji S."/>
            <person name="Ichikawa N."/>
        </authorList>
    </citation>
    <scope>NUCLEOTIDE SEQUENCE [LARGE SCALE GENOMIC DNA]</scope>
    <source>
        <strain evidence="1 2">NBRC 107929</strain>
    </source>
</reference>
<dbReference type="AlphaFoldDB" id="A0A512L9T6"/>
<dbReference type="RefSeq" id="WP_147073372.1">
    <property type="nucleotide sequence ID" value="NZ_AP021884.1"/>
</dbReference>
<evidence type="ECO:0008006" key="3">
    <source>
        <dbReference type="Google" id="ProtNLM"/>
    </source>
</evidence>
<sequence>MLEMFKNSVKLFFKGKLFRDNRAVFMQWFKGFVIVLVLLLAIGFLVNPLVGVIVASVVGGALQPYLFKDLKYD</sequence>
<dbReference type="Proteomes" id="UP000321337">
    <property type="component" value="Unassembled WGS sequence"/>
</dbReference>
<proteinExistence type="predicted"/>
<evidence type="ECO:0000313" key="1">
    <source>
        <dbReference type="EMBL" id="GEP30891.1"/>
    </source>
</evidence>
<keyword evidence="2" id="KW-1185">Reference proteome</keyword>
<dbReference type="OrthoDB" id="517039at2"/>
<dbReference type="EMBL" id="BKAD01000020">
    <property type="protein sequence ID" value="GEP30891.1"/>
    <property type="molecule type" value="Genomic_DNA"/>
</dbReference>
<organism evidence="1 2">
    <name type="scientific">Sulfuriferula plumbiphila</name>
    <dbReference type="NCBI Taxonomy" id="171865"/>
    <lineage>
        <taxon>Bacteria</taxon>
        <taxon>Pseudomonadati</taxon>
        <taxon>Pseudomonadota</taxon>
        <taxon>Betaproteobacteria</taxon>
        <taxon>Nitrosomonadales</taxon>
        <taxon>Sulfuricellaceae</taxon>
        <taxon>Sulfuriferula</taxon>
    </lineage>
</organism>
<evidence type="ECO:0000313" key="2">
    <source>
        <dbReference type="Proteomes" id="UP000321337"/>
    </source>
</evidence>
<name>A0A512L9T6_9PROT</name>
<accession>A0A512L9T6</accession>
<gene>
    <name evidence="1" type="ORF">TPL01_20290</name>
</gene>